<feature type="region of interest" description="Disordered" evidence="1">
    <location>
        <begin position="206"/>
        <end position="355"/>
    </location>
</feature>
<evidence type="ECO:0000256" key="1">
    <source>
        <dbReference type="SAM" id="MobiDB-lite"/>
    </source>
</evidence>
<organism evidence="2 3">
    <name type="scientific">Diploscapter pachys</name>
    <dbReference type="NCBI Taxonomy" id="2018661"/>
    <lineage>
        <taxon>Eukaryota</taxon>
        <taxon>Metazoa</taxon>
        <taxon>Ecdysozoa</taxon>
        <taxon>Nematoda</taxon>
        <taxon>Chromadorea</taxon>
        <taxon>Rhabditida</taxon>
        <taxon>Rhabditina</taxon>
        <taxon>Rhabditomorpha</taxon>
        <taxon>Rhabditoidea</taxon>
        <taxon>Rhabditidae</taxon>
        <taxon>Diploscapter</taxon>
    </lineage>
</organism>
<comment type="caution">
    <text evidence="2">The sequence shown here is derived from an EMBL/GenBank/DDBJ whole genome shotgun (WGS) entry which is preliminary data.</text>
</comment>
<evidence type="ECO:0000313" key="2">
    <source>
        <dbReference type="EMBL" id="PAV89683.1"/>
    </source>
</evidence>
<feature type="compositionally biased region" description="Basic and acidic residues" evidence="1">
    <location>
        <begin position="206"/>
        <end position="241"/>
    </location>
</feature>
<evidence type="ECO:0000313" key="3">
    <source>
        <dbReference type="Proteomes" id="UP000218231"/>
    </source>
</evidence>
<keyword evidence="3" id="KW-1185">Reference proteome</keyword>
<sequence length="391" mass="44785">MPRLNSYNNPKKKGFNWDSVPRQRLGSSLAELGINADIAFLKSLLQQEAERAPNDPMKQRPIYWETLNKITELHRYSFCPIPRESVFQINKGQIVHKRDKNRQKEREKGKAKNGAGDATEEEDLQTPRADQYGSGGVAWNSEKTNREIAGIENAMRGWLLNTRGKIYPSRITRLGPNIFGKCQDTEERTKIAWCKSRLSKEVEKEIREEMERDRQRKEIERLAEEEEEGRRRAQEEQERAAQAETEDELPEDSKEDFFSGSDNSSEGGPPRLGTDSSEANSPFPSDYTKSGDEQEVQNKDEQMEDAATALEPETREEDKDENREEVKEEVKAEAAEVKPEEPPIFSLPTPNVLRHPYSVSTIPIEDLESRSDLEEDLAQATLTQMDSKEEL</sequence>
<name>A0A2A2LU12_9BILA</name>
<feature type="compositionally biased region" description="Basic and acidic residues" evidence="1">
    <location>
        <begin position="289"/>
        <end position="301"/>
    </location>
</feature>
<feature type="region of interest" description="Disordered" evidence="1">
    <location>
        <begin position="95"/>
        <end position="138"/>
    </location>
</feature>
<feature type="compositionally biased region" description="Polar residues" evidence="1">
    <location>
        <begin position="274"/>
        <end position="283"/>
    </location>
</feature>
<dbReference type="EMBL" id="LIAE01006434">
    <property type="protein sequence ID" value="PAV89683.1"/>
    <property type="molecule type" value="Genomic_DNA"/>
</dbReference>
<dbReference type="AlphaFoldDB" id="A0A2A2LU12"/>
<gene>
    <name evidence="2" type="ORF">WR25_16699</name>
</gene>
<reference evidence="2 3" key="1">
    <citation type="journal article" date="2017" name="Curr. Biol.">
        <title>Genome architecture and evolution of a unichromosomal asexual nematode.</title>
        <authorList>
            <person name="Fradin H."/>
            <person name="Zegar C."/>
            <person name="Gutwein M."/>
            <person name="Lucas J."/>
            <person name="Kovtun M."/>
            <person name="Corcoran D."/>
            <person name="Baugh L.R."/>
            <person name="Kiontke K."/>
            <person name="Gunsalus K."/>
            <person name="Fitch D.H."/>
            <person name="Piano F."/>
        </authorList>
    </citation>
    <scope>NUCLEOTIDE SEQUENCE [LARGE SCALE GENOMIC DNA]</scope>
    <source>
        <strain evidence="2">PF1309</strain>
    </source>
</reference>
<proteinExistence type="predicted"/>
<feature type="compositionally biased region" description="Basic and acidic residues" evidence="1">
    <location>
        <begin position="312"/>
        <end position="341"/>
    </location>
</feature>
<accession>A0A2A2LU12</accession>
<dbReference type="Proteomes" id="UP000218231">
    <property type="component" value="Unassembled WGS sequence"/>
</dbReference>
<protein>
    <submittedName>
        <fullName evidence="2">Uncharacterized protein</fullName>
    </submittedName>
</protein>